<comment type="caution">
    <text evidence="3">The sequence shown here is derived from an EMBL/GenBank/DDBJ whole genome shotgun (WGS) entry which is preliminary data.</text>
</comment>
<gene>
    <name evidence="3" type="ORF">EVOR1521_LOCUS20183</name>
</gene>
<dbReference type="SUPFAM" id="SSF51445">
    <property type="entry name" value="(Trans)glycosidases"/>
    <property type="match status" value="1"/>
</dbReference>
<dbReference type="SUPFAM" id="SSF53335">
    <property type="entry name" value="S-adenosyl-L-methionine-dependent methyltransferases"/>
    <property type="match status" value="1"/>
</dbReference>
<feature type="domain" description="Methyltransferase FkbM" evidence="2">
    <location>
        <begin position="88"/>
        <end position="237"/>
    </location>
</feature>
<proteinExistence type="predicted"/>
<dbReference type="AlphaFoldDB" id="A0AA36IZR9"/>
<dbReference type="Proteomes" id="UP001178507">
    <property type="component" value="Unassembled WGS sequence"/>
</dbReference>
<keyword evidence="1" id="KW-0472">Membrane</keyword>
<protein>
    <recommendedName>
        <fullName evidence="2">Methyltransferase FkbM domain-containing protein</fullName>
    </recommendedName>
</protein>
<evidence type="ECO:0000256" key="1">
    <source>
        <dbReference type="SAM" id="Phobius"/>
    </source>
</evidence>
<dbReference type="InterPro" id="IPR013785">
    <property type="entry name" value="Aldolase_TIM"/>
</dbReference>
<dbReference type="Pfam" id="PF05050">
    <property type="entry name" value="Methyltransf_21"/>
    <property type="match status" value="1"/>
</dbReference>
<evidence type="ECO:0000313" key="3">
    <source>
        <dbReference type="EMBL" id="CAJ1395850.1"/>
    </source>
</evidence>
<dbReference type="Gene3D" id="3.20.20.70">
    <property type="entry name" value="Aldolase class I"/>
    <property type="match status" value="1"/>
</dbReference>
<dbReference type="InterPro" id="IPR006342">
    <property type="entry name" value="FkbM_mtfrase"/>
</dbReference>
<organism evidence="3 4">
    <name type="scientific">Effrenium voratum</name>
    <dbReference type="NCBI Taxonomy" id="2562239"/>
    <lineage>
        <taxon>Eukaryota</taxon>
        <taxon>Sar</taxon>
        <taxon>Alveolata</taxon>
        <taxon>Dinophyceae</taxon>
        <taxon>Suessiales</taxon>
        <taxon>Symbiodiniaceae</taxon>
        <taxon>Effrenium</taxon>
    </lineage>
</organism>
<feature type="transmembrane region" description="Helical" evidence="1">
    <location>
        <begin position="20"/>
        <end position="36"/>
    </location>
</feature>
<keyword evidence="1" id="KW-1133">Transmembrane helix</keyword>
<evidence type="ECO:0000259" key="2">
    <source>
        <dbReference type="Pfam" id="PF05050"/>
    </source>
</evidence>
<accession>A0AA36IZR9</accession>
<name>A0AA36IZR9_9DINO</name>
<dbReference type="InterPro" id="IPR017853">
    <property type="entry name" value="GH"/>
</dbReference>
<dbReference type="InterPro" id="IPR029063">
    <property type="entry name" value="SAM-dependent_MTases_sf"/>
</dbReference>
<reference evidence="3" key="1">
    <citation type="submission" date="2023-08" db="EMBL/GenBank/DDBJ databases">
        <authorList>
            <person name="Chen Y."/>
            <person name="Shah S."/>
            <person name="Dougan E. K."/>
            <person name="Thang M."/>
            <person name="Chan C."/>
        </authorList>
    </citation>
    <scope>NUCLEOTIDE SEQUENCE</scope>
</reference>
<keyword evidence="1" id="KW-0812">Transmembrane</keyword>
<dbReference type="EMBL" id="CAUJNA010003211">
    <property type="protein sequence ID" value="CAJ1395850.1"/>
    <property type="molecule type" value="Genomic_DNA"/>
</dbReference>
<sequence>MKDHPRSWRDGLLFARSARVAQLLAIGLAFLVFLLWQCLTQFKFIRTGFIKWNHLLAPAVFSDLSEGQLYVQLEGKGLALPEGGCVWDIGANDGVWNSNSYFLINYRNFSAWLFEPEAEVFLALRQRYARNRQVALHNCGLVVEDVGLMEYRVFPASLESTLVKEKKRQFDPTPDYVYQIAALDAGLVCEQHQEAKLKGRCGFSVLSIDAEGFDLALFVRIHERGCRFEVVILEISEKQRPHVISLGYKEILRSGYNMVFVPKAERSANQLVLDLTRVEVQDYIIDAVSKILSSANVEYIKWDMNRALTDAYSAALPPRQQGEVYHRYVLGLYRVFEVLTSSFPGVLFESCALGIPGSAFADGQAPNPGSCMENKDANYAKADEESSAESVSSSGSDAIREIADGRDLPDWTKWNEVNADRDALGHWEMSRAKSFELAF</sequence>
<keyword evidence="4" id="KW-1185">Reference proteome</keyword>
<dbReference type="Pfam" id="PF02065">
    <property type="entry name" value="Melibiase"/>
    <property type="match status" value="1"/>
</dbReference>
<evidence type="ECO:0000313" key="4">
    <source>
        <dbReference type="Proteomes" id="UP001178507"/>
    </source>
</evidence>